<protein>
    <recommendedName>
        <fullName evidence="12">1,3-beta-glucanosyltransferase</fullName>
        <ecNumber evidence="12">2.4.1.-</ecNumber>
    </recommendedName>
</protein>
<evidence type="ECO:0000259" key="13">
    <source>
        <dbReference type="SMART" id="SM00768"/>
    </source>
</evidence>
<keyword evidence="15" id="KW-1185">Reference proteome</keyword>
<dbReference type="GO" id="GO:0042124">
    <property type="term" value="F:1,3-beta-glucanosyltransferase activity"/>
    <property type="evidence" value="ECO:0007669"/>
    <property type="project" value="TreeGrafter"/>
</dbReference>
<dbReference type="EMBL" id="LYCR01000012">
    <property type="protein sequence ID" value="OGM49020.1"/>
    <property type="molecule type" value="Genomic_DNA"/>
</dbReference>
<dbReference type="STRING" id="109264.A0A1F8ABD1"/>
<accession>A0A1F8ABD1</accession>
<dbReference type="Proteomes" id="UP000179179">
    <property type="component" value="Unassembled WGS sequence"/>
</dbReference>
<dbReference type="InterPro" id="IPR012946">
    <property type="entry name" value="X8"/>
</dbReference>
<dbReference type="GO" id="GO:0031982">
    <property type="term" value="C:vesicle"/>
    <property type="evidence" value="ECO:0007669"/>
    <property type="project" value="UniProtKB-ARBA"/>
</dbReference>
<dbReference type="RefSeq" id="XP_022392737.1">
    <property type="nucleotide sequence ID" value="XM_022530208.1"/>
</dbReference>
<comment type="caution">
    <text evidence="14">The sequence shown here is derived from an EMBL/GenBank/DDBJ whole genome shotgun (WGS) entry which is preliminary data.</text>
</comment>
<keyword evidence="5 12" id="KW-0808">Transferase</keyword>
<evidence type="ECO:0000256" key="12">
    <source>
        <dbReference type="RuleBase" id="RU361209"/>
    </source>
</evidence>
<dbReference type="GO" id="GO:0009277">
    <property type="term" value="C:fungal-type cell wall"/>
    <property type="evidence" value="ECO:0007669"/>
    <property type="project" value="UniProtKB-ARBA"/>
</dbReference>
<keyword evidence="4 12" id="KW-0336">GPI-anchor</keyword>
<evidence type="ECO:0000256" key="5">
    <source>
        <dbReference type="ARBA" id="ARBA00022679"/>
    </source>
</evidence>
<feature type="domain" description="X8" evidence="13">
    <location>
        <begin position="394"/>
        <end position="485"/>
    </location>
</feature>
<proteinExistence type="inferred from homology"/>
<evidence type="ECO:0000256" key="7">
    <source>
        <dbReference type="ARBA" id="ARBA00023136"/>
    </source>
</evidence>
<dbReference type="GO" id="GO:0071970">
    <property type="term" value="P:fungal-type cell wall (1-&gt;3)-beta-D-glucan biosynthetic process"/>
    <property type="evidence" value="ECO:0007669"/>
    <property type="project" value="TreeGrafter"/>
</dbReference>
<comment type="function">
    <text evidence="11">Splits internally a 1,3-beta-glucan molecule and transfers the newly generated reducing end (the donor) to the non-reducing end of another 1,3-beta-glucan molecule (the acceptor) forming a 1,3-beta linkage, resulting in the elongation of 1,3-beta-glucan chains in the cell wall. Involved in cell wall morphogenesis.</text>
</comment>
<evidence type="ECO:0000256" key="4">
    <source>
        <dbReference type="ARBA" id="ARBA00022622"/>
    </source>
</evidence>
<organism evidence="14 15">
    <name type="scientific">Aspergillus bombycis</name>
    <dbReference type="NCBI Taxonomy" id="109264"/>
    <lineage>
        <taxon>Eukaryota</taxon>
        <taxon>Fungi</taxon>
        <taxon>Dikarya</taxon>
        <taxon>Ascomycota</taxon>
        <taxon>Pezizomycotina</taxon>
        <taxon>Eurotiomycetes</taxon>
        <taxon>Eurotiomycetidae</taxon>
        <taxon>Eurotiales</taxon>
        <taxon>Aspergillaceae</taxon>
        <taxon>Aspergillus</taxon>
    </lineage>
</organism>
<comment type="subcellular location">
    <subcellularLocation>
        <location evidence="1 12">Cell membrane</location>
        <topology evidence="1 12">Lipid-anchor</topology>
        <topology evidence="1 12">GPI-anchor</topology>
    </subcellularLocation>
</comment>
<name>A0A1F8ABD1_9EURO</name>
<evidence type="ECO:0000313" key="15">
    <source>
        <dbReference type="Proteomes" id="UP000179179"/>
    </source>
</evidence>
<dbReference type="OrthoDB" id="421038at2759"/>
<evidence type="ECO:0000256" key="1">
    <source>
        <dbReference type="ARBA" id="ARBA00004609"/>
    </source>
</evidence>
<dbReference type="FunFam" id="3.20.20.80:FF:000038">
    <property type="entry name" value="1,3-beta-glucanosyltransferase"/>
    <property type="match status" value="1"/>
</dbReference>
<dbReference type="Gene3D" id="3.20.20.80">
    <property type="entry name" value="Glycosidases"/>
    <property type="match status" value="1"/>
</dbReference>
<dbReference type="SUPFAM" id="SSF51445">
    <property type="entry name" value="(Trans)glycosidases"/>
    <property type="match status" value="1"/>
</dbReference>
<evidence type="ECO:0000313" key="14">
    <source>
        <dbReference type="EMBL" id="OGM49020.1"/>
    </source>
</evidence>
<evidence type="ECO:0000256" key="2">
    <source>
        <dbReference type="ARBA" id="ARBA00007528"/>
    </source>
</evidence>
<feature type="chain" id="PRO_5009363586" description="1,3-beta-glucanosyltransferase" evidence="12">
    <location>
        <begin position="20"/>
        <end position="555"/>
    </location>
</feature>
<dbReference type="Gene3D" id="1.20.58.1040">
    <property type="match status" value="1"/>
</dbReference>
<dbReference type="GO" id="GO:0005886">
    <property type="term" value="C:plasma membrane"/>
    <property type="evidence" value="ECO:0007669"/>
    <property type="project" value="UniProtKB-SubCell"/>
</dbReference>
<dbReference type="GeneID" id="34446468"/>
<evidence type="ECO:0000256" key="6">
    <source>
        <dbReference type="ARBA" id="ARBA00022729"/>
    </source>
</evidence>
<dbReference type="EC" id="2.4.1.-" evidence="12"/>
<evidence type="ECO:0000256" key="3">
    <source>
        <dbReference type="ARBA" id="ARBA00022475"/>
    </source>
</evidence>
<comment type="similarity">
    <text evidence="2 12">Belongs to the glycosyl hydrolase 72 family.</text>
</comment>
<evidence type="ECO:0000256" key="8">
    <source>
        <dbReference type="ARBA" id="ARBA00023157"/>
    </source>
</evidence>
<dbReference type="GO" id="GO:0031505">
    <property type="term" value="P:fungal-type cell wall organization"/>
    <property type="evidence" value="ECO:0007669"/>
    <property type="project" value="TreeGrafter"/>
</dbReference>
<evidence type="ECO:0000256" key="11">
    <source>
        <dbReference type="ARBA" id="ARBA00025026"/>
    </source>
</evidence>
<dbReference type="InterPro" id="IPR017853">
    <property type="entry name" value="GH"/>
</dbReference>
<dbReference type="GO" id="GO:0098552">
    <property type="term" value="C:side of membrane"/>
    <property type="evidence" value="ECO:0007669"/>
    <property type="project" value="UniProtKB-KW"/>
</dbReference>
<gene>
    <name evidence="14" type="ORF">ABOM_003078</name>
</gene>
<evidence type="ECO:0000256" key="9">
    <source>
        <dbReference type="ARBA" id="ARBA00023180"/>
    </source>
</evidence>
<reference evidence="14 15" key="1">
    <citation type="journal article" date="2016" name="Genome Biol. Evol.">
        <title>Draft genome sequence of an aflatoxigenic Aspergillus species, A. bombycis.</title>
        <authorList>
            <person name="Moore G.G."/>
            <person name="Mack B.M."/>
            <person name="Beltz S.B."/>
            <person name="Gilbert M.K."/>
        </authorList>
    </citation>
    <scope>NUCLEOTIDE SEQUENCE [LARGE SCALE GENOMIC DNA]</scope>
    <source>
        <strain evidence="15">NRRL 26010</strain>
    </source>
</reference>
<dbReference type="PANTHER" id="PTHR31468:SF2">
    <property type="entry name" value="1,3-BETA-GLUCANOSYLTRANSFERASE GAS1"/>
    <property type="match status" value="1"/>
</dbReference>
<dbReference type="Pfam" id="PF07983">
    <property type="entry name" value="X8"/>
    <property type="match status" value="1"/>
</dbReference>
<dbReference type="Pfam" id="PF03198">
    <property type="entry name" value="Glyco_hydro_72"/>
    <property type="match status" value="1"/>
</dbReference>
<keyword evidence="8" id="KW-1015">Disulfide bond</keyword>
<evidence type="ECO:0000256" key="10">
    <source>
        <dbReference type="ARBA" id="ARBA00023288"/>
    </source>
</evidence>
<keyword evidence="9" id="KW-0325">Glycoprotein</keyword>
<dbReference type="AlphaFoldDB" id="A0A1F8ABD1"/>
<keyword evidence="3" id="KW-1003">Cell membrane</keyword>
<sequence>MKLSSIVAGAALFASGTIAADLDPIIIKGTKFFYKSNDTQLCVDPPFGEPVASPNANKPSVTFAVLQEYSGPDSSANSFKDPLADADACKRDVPYLEKLGTNTIRVYAIDPKSDHKECMSLLSDAGIYVIADLSSPGDSINRNEPKWDNDLYNRYVTVVDELSQYSNVIGFFAGNEVSNSENTTSASAFVKAAVRDTKQYIKAKNYRPMGVGYATSDDSSIRKNMANYFNCNSADDSIDFWGYNVYSWCGDSNYEKSGYASRTEEFKDYTVPVFFAEYGCNAVQPRKFTEVKALYGDKMADVWSGGIVYMYFQEENNYGLVSVDGNKVSTKADFSYLSKELASATPSGTKKGDYQPTNTALQSCPTVDGKWLATSSPLPPSPNQDLCSCMEESLSCALKDKVSGEQLDKLFGTVCGYDVCDGITTNATTGKYGAYSVCTPQQQLSYAINLYYQNQKAKGNGDKACDFNGAATTQSSKSGGSACSALLKEAGTSGTGTVTSSPTGTAGSGASGGAAASSSGAAGGIVAPSSVNVGIFQLGAYVVTAMVAGAGMIVL</sequence>
<dbReference type="InterPro" id="IPR004886">
    <property type="entry name" value="Glucanosyltransferase"/>
</dbReference>
<keyword evidence="7 12" id="KW-0472">Membrane</keyword>
<dbReference type="SMART" id="SM00768">
    <property type="entry name" value="X8"/>
    <property type="match status" value="1"/>
</dbReference>
<dbReference type="FunFam" id="1.20.58.1040:FF:000005">
    <property type="entry name" value="1,3-beta-glucanosyltransferase"/>
    <property type="match status" value="1"/>
</dbReference>
<keyword evidence="10 12" id="KW-0449">Lipoprotein</keyword>
<dbReference type="PANTHER" id="PTHR31468">
    <property type="entry name" value="1,3-BETA-GLUCANOSYLTRANSFERASE GAS1"/>
    <property type="match status" value="1"/>
</dbReference>
<feature type="signal peptide" evidence="12">
    <location>
        <begin position="1"/>
        <end position="19"/>
    </location>
</feature>
<keyword evidence="6 12" id="KW-0732">Signal</keyword>